<proteinExistence type="predicted"/>
<keyword evidence="4" id="KW-1185">Reference proteome</keyword>
<feature type="domain" description="DUF4283" evidence="2">
    <location>
        <begin position="33"/>
        <end position="109"/>
    </location>
</feature>
<dbReference type="InterPro" id="IPR040256">
    <property type="entry name" value="At4g02000-like"/>
</dbReference>
<feature type="compositionally biased region" description="Basic and acidic residues" evidence="1">
    <location>
        <begin position="280"/>
        <end position="292"/>
    </location>
</feature>
<protein>
    <recommendedName>
        <fullName evidence="2">DUF4283 domain-containing protein</fullName>
    </recommendedName>
</protein>
<dbReference type="STRING" id="3469.A0A4Y7L174"/>
<dbReference type="EMBL" id="CM010723">
    <property type="protein sequence ID" value="RZC77969.1"/>
    <property type="molecule type" value="Genomic_DNA"/>
</dbReference>
<evidence type="ECO:0000259" key="2">
    <source>
        <dbReference type="Pfam" id="PF14111"/>
    </source>
</evidence>
<dbReference type="PANTHER" id="PTHR31286">
    <property type="entry name" value="GLYCINE-RICH CELL WALL STRUCTURAL PROTEIN 1.8-LIKE"/>
    <property type="match status" value="1"/>
</dbReference>
<dbReference type="Gramene" id="RZC77969">
    <property type="protein sequence ID" value="RZC77969"/>
    <property type="gene ID" value="C5167_002161"/>
</dbReference>
<reference evidence="3 4" key="1">
    <citation type="journal article" date="2018" name="Science">
        <title>The opium poppy genome and morphinan production.</title>
        <authorList>
            <person name="Guo L."/>
            <person name="Winzer T."/>
            <person name="Yang X."/>
            <person name="Li Y."/>
            <person name="Ning Z."/>
            <person name="He Z."/>
            <person name="Teodor R."/>
            <person name="Lu Y."/>
            <person name="Bowser T.A."/>
            <person name="Graham I.A."/>
            <person name="Ye K."/>
        </authorList>
    </citation>
    <scope>NUCLEOTIDE SEQUENCE [LARGE SCALE GENOMIC DNA]</scope>
    <source>
        <strain evidence="4">cv. HN1</strain>
        <tissue evidence="3">Leaves</tissue>
    </source>
</reference>
<name>A0A4Y7L174_PAPSO</name>
<accession>A0A4Y7L174</accession>
<gene>
    <name evidence="3" type="ORF">C5167_002161</name>
</gene>
<evidence type="ECO:0000313" key="4">
    <source>
        <dbReference type="Proteomes" id="UP000316621"/>
    </source>
</evidence>
<dbReference type="AlphaFoldDB" id="A0A4Y7L174"/>
<evidence type="ECO:0000256" key="1">
    <source>
        <dbReference type="SAM" id="MobiDB-lite"/>
    </source>
</evidence>
<sequence length="427" mass="49134">MQGASISRKFPMPVRKTINTVEEVSASATKWSQRSLIGKIIEKDPLDLKKNKKDINISWRMYKKWEMETMGTNLFVFKFEKEGAAEEIMKQVPWTVMEYLMILQEYDSAKEVSEYDFTHQVFCVQFRNLKLEHLNDDMVDKMCSEIGKKMEDDPENERPKVGKLLKANVEVDITKPLRRGTWMLTAALQEIWVIYHYEKQPRKICPKCFVLQHDAEHCKEYEDRHRVLRMTTEQWNRYFEENKHLIECMEVSDEHGSNMDTNDSIGLGVGPVSSDDVEEDPRRLNRSRKNESDTYSALSKDCSSFPIPNSYENPLYQNQIPNQVIPQISMGGNVCHTKEIGGSQLDRVLCMDSTTGGEKNSGTSVCYSVSGVARIAASQILSFIRKLFHSSTSKSTDCAAVLMICKGNWFRKLFLVILLVLFNPTSL</sequence>
<organism evidence="3 4">
    <name type="scientific">Papaver somniferum</name>
    <name type="common">Opium poppy</name>
    <dbReference type="NCBI Taxonomy" id="3469"/>
    <lineage>
        <taxon>Eukaryota</taxon>
        <taxon>Viridiplantae</taxon>
        <taxon>Streptophyta</taxon>
        <taxon>Embryophyta</taxon>
        <taxon>Tracheophyta</taxon>
        <taxon>Spermatophyta</taxon>
        <taxon>Magnoliopsida</taxon>
        <taxon>Ranunculales</taxon>
        <taxon>Papaveraceae</taxon>
        <taxon>Papaveroideae</taxon>
        <taxon>Papaver</taxon>
    </lineage>
</organism>
<dbReference type="InterPro" id="IPR025558">
    <property type="entry name" value="DUF4283"/>
</dbReference>
<dbReference type="PANTHER" id="PTHR31286:SF167">
    <property type="entry name" value="OS09G0268800 PROTEIN"/>
    <property type="match status" value="1"/>
</dbReference>
<dbReference type="Proteomes" id="UP000316621">
    <property type="component" value="Chromosome 9"/>
</dbReference>
<dbReference type="Pfam" id="PF14111">
    <property type="entry name" value="DUF4283"/>
    <property type="match status" value="1"/>
</dbReference>
<feature type="region of interest" description="Disordered" evidence="1">
    <location>
        <begin position="257"/>
        <end position="294"/>
    </location>
</feature>
<evidence type="ECO:0000313" key="3">
    <source>
        <dbReference type="EMBL" id="RZC77969.1"/>
    </source>
</evidence>